<evidence type="ECO:0000256" key="6">
    <source>
        <dbReference type="ARBA" id="ARBA00022723"/>
    </source>
</evidence>
<evidence type="ECO:0000256" key="4">
    <source>
        <dbReference type="ARBA" id="ARBA00011771"/>
    </source>
</evidence>
<keyword evidence="8" id="KW-0460">Magnesium</keyword>
<proteinExistence type="inferred from homology"/>
<feature type="binding site" evidence="8">
    <location>
        <position position="61"/>
    </location>
    <ligand>
        <name>Ni(2+)</name>
        <dbReference type="ChEBI" id="CHEBI:49786"/>
    </ligand>
</feature>
<sequence>MRKQIVLSPITRANNCGHVEITVADGRVADCRVGALFFRGFELLLRGRDPRDAPYLAQRICGICAAAHATAAAYALENLAGVVPPQNGHLIRNLILAAETLQNHIRHFYLLALPDYVRGPAKPPFTPRYRYDYRLPPEVEARLMAHYSEAVGIARVTHEIVAALGGKAPHQHGILAGGASFPPDGALILDLKAKLDRLGRFIAAKMLPDAETLAAAYKDYFERGQRPLRLLTFGMYPVNPERTHFHFPGGVVEDDNGAQAVDINAVAEHLRHAYFEAAAAPEAPGRAATRPQPDKPGAYSWIKAPRYAGKAFEGGPLARLWVTGRYRRGVSVLDRLLARVKETEILCQLMAQWIEELEPGRPIFTPYEIPRAGEGLGLTDAMRGPLLHYLRVEGGRLSRYEIITPSAWNFSPRDDKGKPGPVEEALIGTPVADPAEPVEIGRIIRSFDPCYACATHLIRKDEG</sequence>
<dbReference type="GO" id="GO:0008901">
    <property type="term" value="F:ferredoxin hydrogenase activity"/>
    <property type="evidence" value="ECO:0007669"/>
    <property type="project" value="InterPro"/>
</dbReference>
<name>A0A3N5B047_9THEO</name>
<keyword evidence="10" id="KW-1185">Reference proteome</keyword>
<evidence type="ECO:0000256" key="8">
    <source>
        <dbReference type="PIRSR" id="PIRSR601501-1"/>
    </source>
</evidence>
<organism evidence="9 10">
    <name type="scientific">Thermodesulfitimonas autotrophica</name>
    <dbReference type="NCBI Taxonomy" id="1894989"/>
    <lineage>
        <taxon>Bacteria</taxon>
        <taxon>Bacillati</taxon>
        <taxon>Bacillota</taxon>
        <taxon>Clostridia</taxon>
        <taxon>Thermoanaerobacterales</taxon>
        <taxon>Thermoanaerobacteraceae</taxon>
        <taxon>Thermodesulfitimonas</taxon>
    </lineage>
</organism>
<comment type="similarity">
    <text evidence="3">Belongs to the [NiFe]/[NiFeSe] hydrogenase large subunit family.</text>
</comment>
<evidence type="ECO:0000256" key="2">
    <source>
        <dbReference type="ARBA" id="ARBA00004196"/>
    </source>
</evidence>
<dbReference type="PANTHER" id="PTHR42958:SF2">
    <property type="entry name" value="UPTAKE HYDROGENASE LARGE SUBUNIT"/>
    <property type="match status" value="1"/>
</dbReference>
<comment type="cofactor">
    <cofactor evidence="8">
        <name>Fe cation</name>
        <dbReference type="ChEBI" id="CHEBI:24875"/>
    </cofactor>
</comment>
<comment type="subcellular location">
    <subcellularLocation>
        <location evidence="2">Cell envelope</location>
    </subcellularLocation>
</comment>
<dbReference type="InterPro" id="IPR018194">
    <property type="entry name" value="Ni-dep_hyd_lsu_Ni_BS"/>
</dbReference>
<protein>
    <submittedName>
        <fullName evidence="9">Hydrogenase large subunit</fullName>
    </submittedName>
</protein>
<comment type="caution">
    <text evidence="9">The sequence shown here is derived from an EMBL/GenBank/DDBJ whole genome shotgun (WGS) entry which is preliminary data.</text>
</comment>
<feature type="binding site" evidence="8">
    <location>
        <position position="402"/>
    </location>
    <ligand>
        <name>Mg(2+)</name>
        <dbReference type="ChEBI" id="CHEBI:18420"/>
    </ligand>
</feature>
<feature type="binding site" evidence="8">
    <location>
        <position position="64"/>
    </location>
    <ligand>
        <name>Ni(2+)</name>
        <dbReference type="ChEBI" id="CHEBI:49786"/>
    </ligand>
</feature>
<comment type="cofactor">
    <cofactor evidence="1 8">
        <name>Ni(2+)</name>
        <dbReference type="ChEBI" id="CHEBI:49786"/>
    </cofactor>
</comment>
<dbReference type="InterPro" id="IPR001501">
    <property type="entry name" value="Ni-dep_hyd_lsu"/>
</dbReference>
<dbReference type="GO" id="GO:0030313">
    <property type="term" value="C:cell envelope"/>
    <property type="evidence" value="ECO:0007669"/>
    <property type="project" value="UniProtKB-SubCell"/>
</dbReference>
<keyword evidence="8" id="KW-0408">Iron</keyword>
<gene>
    <name evidence="9" type="ORF">EDD75_1940</name>
</gene>
<evidence type="ECO:0000256" key="1">
    <source>
        <dbReference type="ARBA" id="ARBA00001967"/>
    </source>
</evidence>
<evidence type="ECO:0000256" key="5">
    <source>
        <dbReference type="ARBA" id="ARBA00022596"/>
    </source>
</evidence>
<dbReference type="AlphaFoldDB" id="A0A3N5B047"/>
<keyword evidence="7" id="KW-0560">Oxidoreductase</keyword>
<dbReference type="OrthoDB" id="9761717at2"/>
<comment type="subunit">
    <text evidence="4">Heterodimer of a large and a small subunit.</text>
</comment>
<dbReference type="Gene3D" id="1.10.645.10">
    <property type="entry name" value="Cytochrome-c3 Hydrogenase, chain B"/>
    <property type="match status" value="1"/>
</dbReference>
<keyword evidence="6 8" id="KW-0479">Metal-binding</keyword>
<feature type="binding site" evidence="8">
    <location>
        <position position="453"/>
    </location>
    <ligand>
        <name>Fe cation</name>
        <dbReference type="ChEBI" id="CHEBI:24875"/>
    </ligand>
</feature>
<dbReference type="InterPro" id="IPR029014">
    <property type="entry name" value="NiFe-Hase_large"/>
</dbReference>
<evidence type="ECO:0000256" key="3">
    <source>
        <dbReference type="ARBA" id="ARBA00009292"/>
    </source>
</evidence>
<feature type="binding site" evidence="8">
    <location>
        <position position="450"/>
    </location>
    <ligand>
        <name>Ni(2+)</name>
        <dbReference type="ChEBI" id="CHEBI:49786"/>
    </ligand>
</feature>
<dbReference type="Pfam" id="PF00374">
    <property type="entry name" value="NiFeSe_Hases"/>
    <property type="match status" value="3"/>
</dbReference>
<dbReference type="InterPro" id="IPR050867">
    <property type="entry name" value="NiFe/NiFeSe_hydrgnase_LSU"/>
</dbReference>
<dbReference type="GO" id="GO:0016151">
    <property type="term" value="F:nickel cation binding"/>
    <property type="evidence" value="ECO:0007669"/>
    <property type="project" value="InterPro"/>
</dbReference>
<feature type="binding site" evidence="8">
    <location>
        <position position="456"/>
    </location>
    <ligand>
        <name>Mg(2+)</name>
        <dbReference type="ChEBI" id="CHEBI:18420"/>
    </ligand>
</feature>
<keyword evidence="5 8" id="KW-0533">Nickel</keyword>
<evidence type="ECO:0000313" key="9">
    <source>
        <dbReference type="EMBL" id="RPF42828.1"/>
    </source>
</evidence>
<dbReference type="RefSeq" id="WP_123931462.1">
    <property type="nucleotide sequence ID" value="NZ_RKRE01000003.1"/>
</dbReference>
<dbReference type="PROSITE" id="PS00507">
    <property type="entry name" value="NI_HGENASE_L_1"/>
    <property type="match status" value="1"/>
</dbReference>
<evidence type="ECO:0000313" key="10">
    <source>
        <dbReference type="Proteomes" id="UP000282654"/>
    </source>
</evidence>
<dbReference type="EMBL" id="RKRE01000003">
    <property type="protein sequence ID" value="RPF42828.1"/>
    <property type="molecule type" value="Genomic_DNA"/>
</dbReference>
<feature type="binding site" evidence="8">
    <location>
        <position position="42"/>
    </location>
    <ligand>
        <name>Mg(2+)</name>
        <dbReference type="ChEBI" id="CHEBI:18420"/>
    </ligand>
</feature>
<dbReference type="PANTHER" id="PTHR42958">
    <property type="entry name" value="HYDROGENASE-2 LARGE CHAIN"/>
    <property type="match status" value="1"/>
</dbReference>
<dbReference type="SUPFAM" id="SSF56762">
    <property type="entry name" value="HydB/Nqo4-like"/>
    <property type="match status" value="1"/>
</dbReference>
<accession>A0A3N5B047</accession>
<reference evidence="9 10" key="1">
    <citation type="submission" date="2018-11" db="EMBL/GenBank/DDBJ databases">
        <title>Genomic Encyclopedia of Type Strains, Phase IV (KMG-IV): sequencing the most valuable type-strain genomes for metagenomic binning, comparative biology and taxonomic classification.</title>
        <authorList>
            <person name="Goeker M."/>
        </authorList>
    </citation>
    <scope>NUCLEOTIDE SEQUENCE [LARGE SCALE GENOMIC DNA]</scope>
    <source>
        <strain evidence="9 10">DSM 102936</strain>
    </source>
</reference>
<dbReference type="Proteomes" id="UP000282654">
    <property type="component" value="Unassembled WGS sequence"/>
</dbReference>
<evidence type="ECO:0000256" key="7">
    <source>
        <dbReference type="ARBA" id="ARBA00023002"/>
    </source>
</evidence>
<feature type="binding site" evidence="8">
    <location>
        <position position="64"/>
    </location>
    <ligand>
        <name>Fe cation</name>
        <dbReference type="ChEBI" id="CHEBI:24875"/>
    </ligand>
</feature>